<accession>A0A9D2NSM8</accession>
<comment type="caution">
    <text evidence="4">The sequence shown here is derived from an EMBL/GenBank/DDBJ whole genome shotgun (WGS) entry which is preliminary data.</text>
</comment>
<feature type="chain" id="PRO_5039544984" description="Anti-sigma factor RsgI-like middle domain-containing protein" evidence="2">
    <location>
        <begin position="25"/>
        <end position="301"/>
    </location>
</feature>
<dbReference type="PROSITE" id="PS51257">
    <property type="entry name" value="PROKAR_LIPOPROTEIN"/>
    <property type="match status" value="1"/>
</dbReference>
<reference evidence="4" key="2">
    <citation type="submission" date="2021-04" db="EMBL/GenBank/DDBJ databases">
        <authorList>
            <person name="Gilroy R."/>
        </authorList>
    </citation>
    <scope>NUCLEOTIDE SEQUENCE</scope>
    <source>
        <strain evidence="4">ChiGjej1B1-1692</strain>
    </source>
</reference>
<evidence type="ECO:0000313" key="4">
    <source>
        <dbReference type="EMBL" id="HJC37780.1"/>
    </source>
</evidence>
<feature type="compositionally biased region" description="Acidic residues" evidence="1">
    <location>
        <begin position="291"/>
        <end position="301"/>
    </location>
</feature>
<dbReference type="AlphaFoldDB" id="A0A9D2NSM8"/>
<evidence type="ECO:0000259" key="3">
    <source>
        <dbReference type="Pfam" id="PF23750"/>
    </source>
</evidence>
<evidence type="ECO:0000256" key="2">
    <source>
        <dbReference type="SAM" id="SignalP"/>
    </source>
</evidence>
<feature type="domain" description="Anti-sigma factor RsgI-like middle" evidence="3">
    <location>
        <begin position="50"/>
        <end position="160"/>
    </location>
</feature>
<gene>
    <name evidence="4" type="ORF">H9757_01750</name>
</gene>
<reference evidence="4" key="1">
    <citation type="journal article" date="2021" name="PeerJ">
        <title>Extensive microbial diversity within the chicken gut microbiome revealed by metagenomics and culture.</title>
        <authorList>
            <person name="Gilroy R."/>
            <person name="Ravi A."/>
            <person name="Getino M."/>
            <person name="Pursley I."/>
            <person name="Horton D.L."/>
            <person name="Alikhan N.F."/>
            <person name="Baker D."/>
            <person name="Gharbi K."/>
            <person name="Hall N."/>
            <person name="Watson M."/>
            <person name="Adriaenssens E.M."/>
            <person name="Foster-Nyarko E."/>
            <person name="Jarju S."/>
            <person name="Secka A."/>
            <person name="Antonio M."/>
            <person name="Oren A."/>
            <person name="Chaudhuri R.R."/>
            <person name="La Ragione R."/>
            <person name="Hildebrand F."/>
            <person name="Pallen M.J."/>
        </authorList>
    </citation>
    <scope>NUCLEOTIDE SEQUENCE</scope>
    <source>
        <strain evidence="4">ChiGjej1B1-1692</strain>
    </source>
</reference>
<organism evidence="4 5">
    <name type="scientific">Candidatus Mediterraneibacter faecigallinarum</name>
    <dbReference type="NCBI Taxonomy" id="2838669"/>
    <lineage>
        <taxon>Bacteria</taxon>
        <taxon>Bacillati</taxon>
        <taxon>Bacillota</taxon>
        <taxon>Clostridia</taxon>
        <taxon>Lachnospirales</taxon>
        <taxon>Lachnospiraceae</taxon>
        <taxon>Mediterraneibacter</taxon>
    </lineage>
</organism>
<dbReference type="EMBL" id="DWWK01000018">
    <property type="protein sequence ID" value="HJC37780.1"/>
    <property type="molecule type" value="Genomic_DNA"/>
</dbReference>
<feature type="compositionally biased region" description="Low complexity" evidence="1">
    <location>
        <begin position="251"/>
        <end position="276"/>
    </location>
</feature>
<dbReference type="Pfam" id="PF23750">
    <property type="entry name" value="RsgI_M"/>
    <property type="match status" value="1"/>
</dbReference>
<proteinExistence type="predicted"/>
<sequence length="301" mass="31964">MTKKTLITTLAAALTLSLFTGVMTGCGSRSAQGNVNLAQEAVQEQAEGGVISVKVNPEIAVSYDEQGLVTKIEGRNDDGKTIAADYTEYEGKDCRQVIYDLVAKIDGAGYLVEETEGEGRQITLEIEAGSILPSENFLSNIVAGIQEYTGSKNLNASVAVDGESNYGWTNYGDTDYGPDNDGVTDYNDTDYGPNNDGVTDYNDTDYGPNNDGVTDYDDTDYGPNNDGVTDYDDTDYGPNNDGVTDYDDTDYGPYNDGVTDYSAPAAPAAPSYSGDSGYDDGDSGYDNGDSGYDDGDSGYDD</sequence>
<protein>
    <recommendedName>
        <fullName evidence="3">Anti-sigma factor RsgI-like middle domain-containing protein</fullName>
    </recommendedName>
</protein>
<feature type="signal peptide" evidence="2">
    <location>
        <begin position="1"/>
        <end position="24"/>
    </location>
</feature>
<keyword evidence="2" id="KW-0732">Signal</keyword>
<evidence type="ECO:0000256" key="1">
    <source>
        <dbReference type="SAM" id="MobiDB-lite"/>
    </source>
</evidence>
<dbReference type="Proteomes" id="UP000823894">
    <property type="component" value="Unassembled WGS sequence"/>
</dbReference>
<name>A0A9D2NSM8_9FIRM</name>
<evidence type="ECO:0000313" key="5">
    <source>
        <dbReference type="Proteomes" id="UP000823894"/>
    </source>
</evidence>
<feature type="region of interest" description="Disordered" evidence="1">
    <location>
        <begin position="171"/>
        <end position="301"/>
    </location>
</feature>
<dbReference type="InterPro" id="IPR055431">
    <property type="entry name" value="RsgI_M"/>
</dbReference>